<keyword evidence="4" id="KW-0547">Nucleotide-binding</keyword>
<dbReference type="PROSITE" id="PS50011">
    <property type="entry name" value="PROTEIN_KINASE_DOM"/>
    <property type="match status" value="1"/>
</dbReference>
<dbReference type="PANTHER" id="PTHR45998">
    <property type="entry name" value="SERINE/THREONINE-PROTEIN KINASE 16"/>
    <property type="match status" value="1"/>
</dbReference>
<reference evidence="10 11" key="1">
    <citation type="submission" date="2019-01" db="EMBL/GenBank/DDBJ databases">
        <title>Sequencing of cultivated peanut Arachis hypogaea provides insights into genome evolution and oil improvement.</title>
        <authorList>
            <person name="Chen X."/>
        </authorList>
    </citation>
    <scope>NUCLEOTIDE SEQUENCE [LARGE SCALE GENOMIC DNA]</scope>
    <source>
        <strain evidence="11">cv. Fuhuasheng</strain>
        <tissue evidence="10">Leaves</tissue>
    </source>
</reference>
<dbReference type="GO" id="GO:0004674">
    <property type="term" value="F:protein serine/threonine kinase activity"/>
    <property type="evidence" value="ECO:0007669"/>
    <property type="project" value="UniProtKB-KW"/>
</dbReference>
<keyword evidence="2" id="KW-0723">Serine/threonine-protein kinase</keyword>
<proteinExistence type="predicted"/>
<evidence type="ECO:0000256" key="5">
    <source>
        <dbReference type="ARBA" id="ARBA00022777"/>
    </source>
</evidence>
<dbReference type="InterPro" id="IPR000719">
    <property type="entry name" value="Prot_kinase_dom"/>
</dbReference>
<feature type="domain" description="Protein kinase" evidence="9">
    <location>
        <begin position="28"/>
        <end position="153"/>
    </location>
</feature>
<dbReference type="Gene3D" id="3.30.200.20">
    <property type="entry name" value="Phosphorylase Kinase, domain 1"/>
    <property type="match status" value="1"/>
</dbReference>
<evidence type="ECO:0000256" key="1">
    <source>
        <dbReference type="ARBA" id="ARBA00012513"/>
    </source>
</evidence>
<organism evidence="10 11">
    <name type="scientific">Arachis hypogaea</name>
    <name type="common">Peanut</name>
    <dbReference type="NCBI Taxonomy" id="3818"/>
    <lineage>
        <taxon>Eukaryota</taxon>
        <taxon>Viridiplantae</taxon>
        <taxon>Streptophyta</taxon>
        <taxon>Embryophyta</taxon>
        <taxon>Tracheophyta</taxon>
        <taxon>Spermatophyta</taxon>
        <taxon>Magnoliopsida</taxon>
        <taxon>eudicotyledons</taxon>
        <taxon>Gunneridae</taxon>
        <taxon>Pentapetalae</taxon>
        <taxon>rosids</taxon>
        <taxon>fabids</taxon>
        <taxon>Fabales</taxon>
        <taxon>Fabaceae</taxon>
        <taxon>Papilionoideae</taxon>
        <taxon>50 kb inversion clade</taxon>
        <taxon>dalbergioids sensu lato</taxon>
        <taxon>Dalbergieae</taxon>
        <taxon>Pterocarpus clade</taxon>
        <taxon>Arachis</taxon>
    </lineage>
</organism>
<keyword evidence="6" id="KW-0067">ATP-binding</keyword>
<evidence type="ECO:0000256" key="3">
    <source>
        <dbReference type="ARBA" id="ARBA00022679"/>
    </source>
</evidence>
<comment type="caution">
    <text evidence="10">The sequence shown here is derived from an EMBL/GenBank/DDBJ whole genome shotgun (WGS) entry which is preliminary data.</text>
</comment>
<sequence length="153" mass="17178">MGCSFSGLNALYDSVNGGGDVWINENRFRIVRQLGEGGNAYVFLVKDVPADNVSGGFSSKLKQSSHISEDGTYAMKKVLIKSNEQLELVREEIRVSSLFNHPNLLPLLDHAIISVKVSSYSSSQHPFLSESYQKHKFIKTRKWFVYSTSIFVL</sequence>
<dbReference type="Proteomes" id="UP000289738">
    <property type="component" value="Chromosome A01"/>
</dbReference>
<keyword evidence="5" id="KW-0418">Kinase</keyword>
<dbReference type="GO" id="GO:0005524">
    <property type="term" value="F:ATP binding"/>
    <property type="evidence" value="ECO:0007669"/>
    <property type="project" value="UniProtKB-KW"/>
</dbReference>
<keyword evidence="11" id="KW-1185">Reference proteome</keyword>
<evidence type="ECO:0000256" key="2">
    <source>
        <dbReference type="ARBA" id="ARBA00022527"/>
    </source>
</evidence>
<evidence type="ECO:0000256" key="7">
    <source>
        <dbReference type="ARBA" id="ARBA00047899"/>
    </source>
</evidence>
<dbReference type="EC" id="2.7.11.1" evidence="1"/>
<gene>
    <name evidence="10" type="ORF">Ahy_A01g000270</name>
</gene>
<dbReference type="InterPro" id="IPR052239">
    <property type="entry name" value="Ser/Thr-specific_kinases"/>
</dbReference>
<comment type="catalytic activity">
    <reaction evidence="7">
        <text>L-threonyl-[protein] + ATP = O-phospho-L-threonyl-[protein] + ADP + H(+)</text>
        <dbReference type="Rhea" id="RHEA:46608"/>
        <dbReference type="Rhea" id="RHEA-COMP:11060"/>
        <dbReference type="Rhea" id="RHEA-COMP:11605"/>
        <dbReference type="ChEBI" id="CHEBI:15378"/>
        <dbReference type="ChEBI" id="CHEBI:30013"/>
        <dbReference type="ChEBI" id="CHEBI:30616"/>
        <dbReference type="ChEBI" id="CHEBI:61977"/>
        <dbReference type="ChEBI" id="CHEBI:456216"/>
        <dbReference type="EC" id="2.7.11.1"/>
    </reaction>
</comment>
<keyword evidence="3" id="KW-0808">Transferase</keyword>
<evidence type="ECO:0000256" key="6">
    <source>
        <dbReference type="ARBA" id="ARBA00022840"/>
    </source>
</evidence>
<accession>A0A445EJY9</accession>
<dbReference type="EMBL" id="SDMP01000001">
    <property type="protein sequence ID" value="RYR75691.1"/>
    <property type="molecule type" value="Genomic_DNA"/>
</dbReference>
<protein>
    <recommendedName>
        <fullName evidence="1">non-specific serine/threonine protein kinase</fullName>
        <ecNumber evidence="1">2.7.11.1</ecNumber>
    </recommendedName>
</protein>
<name>A0A445EJY9_ARAHY</name>
<dbReference type="GO" id="GO:0005737">
    <property type="term" value="C:cytoplasm"/>
    <property type="evidence" value="ECO:0007669"/>
    <property type="project" value="TreeGrafter"/>
</dbReference>
<comment type="catalytic activity">
    <reaction evidence="8">
        <text>L-seryl-[protein] + ATP = O-phospho-L-seryl-[protein] + ADP + H(+)</text>
        <dbReference type="Rhea" id="RHEA:17989"/>
        <dbReference type="Rhea" id="RHEA-COMP:9863"/>
        <dbReference type="Rhea" id="RHEA-COMP:11604"/>
        <dbReference type="ChEBI" id="CHEBI:15378"/>
        <dbReference type="ChEBI" id="CHEBI:29999"/>
        <dbReference type="ChEBI" id="CHEBI:30616"/>
        <dbReference type="ChEBI" id="CHEBI:83421"/>
        <dbReference type="ChEBI" id="CHEBI:456216"/>
        <dbReference type="EC" id="2.7.11.1"/>
    </reaction>
</comment>
<dbReference type="SUPFAM" id="SSF56112">
    <property type="entry name" value="Protein kinase-like (PK-like)"/>
    <property type="match status" value="1"/>
</dbReference>
<dbReference type="AlphaFoldDB" id="A0A445EJY9"/>
<dbReference type="InterPro" id="IPR011009">
    <property type="entry name" value="Kinase-like_dom_sf"/>
</dbReference>
<evidence type="ECO:0000313" key="11">
    <source>
        <dbReference type="Proteomes" id="UP000289738"/>
    </source>
</evidence>
<evidence type="ECO:0000256" key="8">
    <source>
        <dbReference type="ARBA" id="ARBA00048679"/>
    </source>
</evidence>
<dbReference type="PANTHER" id="PTHR45998:SF2">
    <property type="entry name" value="SERINE_THREONINE-PROTEIN KINASE 16"/>
    <property type="match status" value="1"/>
</dbReference>
<evidence type="ECO:0000256" key="4">
    <source>
        <dbReference type="ARBA" id="ARBA00022741"/>
    </source>
</evidence>
<evidence type="ECO:0000259" key="9">
    <source>
        <dbReference type="PROSITE" id="PS50011"/>
    </source>
</evidence>
<evidence type="ECO:0000313" key="10">
    <source>
        <dbReference type="EMBL" id="RYR75691.1"/>
    </source>
</evidence>